<feature type="binding site" evidence="3">
    <location>
        <position position="478"/>
    </location>
    <ligand>
        <name>Mg(2+)</name>
        <dbReference type="ChEBI" id="CHEBI:18420"/>
    </ligand>
</feature>
<dbReference type="SUPFAM" id="SSF53649">
    <property type="entry name" value="Alkaline phosphatase-like"/>
    <property type="match status" value="1"/>
</dbReference>
<feature type="binding site" evidence="3">
    <location>
        <position position="487"/>
    </location>
    <ligand>
        <name>Zn(2+)</name>
        <dbReference type="ChEBI" id="CHEBI:29105"/>
        <label>2</label>
    </ligand>
</feature>
<evidence type="ECO:0000256" key="2">
    <source>
        <dbReference type="PIRSR" id="PIRSR601952-1"/>
    </source>
</evidence>
<keyword evidence="5" id="KW-1185">Reference proteome</keyword>
<feature type="active site" description="Phosphoserine intermediate" evidence="2">
    <location>
        <position position="244"/>
    </location>
</feature>
<dbReference type="Proteomes" id="UP000320176">
    <property type="component" value="Unassembled WGS sequence"/>
</dbReference>
<comment type="cofactor">
    <cofactor evidence="3">
        <name>Zn(2+)</name>
        <dbReference type="ChEBI" id="CHEBI:29105"/>
    </cofactor>
    <text evidence="3">Binds 2 Zn(2+) ions.</text>
</comment>
<gene>
    <name evidence="4" type="primary">phoA</name>
    <name evidence="4" type="ORF">Pla52n_20810</name>
</gene>
<keyword evidence="1" id="KW-0597">Phosphoprotein</keyword>
<name>A0A5C6B387_9BACT</name>
<feature type="binding site" evidence="3">
    <location>
        <position position="529"/>
    </location>
    <ligand>
        <name>Zn(2+)</name>
        <dbReference type="ChEBI" id="CHEBI:29105"/>
        <label>2</label>
    </ligand>
</feature>
<feature type="binding site" evidence="3">
    <location>
        <position position="295"/>
    </location>
    <ligand>
        <name>Mg(2+)</name>
        <dbReference type="ChEBI" id="CHEBI:18420"/>
    </ligand>
</feature>
<dbReference type="SMART" id="SM00098">
    <property type="entry name" value="alkPPc"/>
    <property type="match status" value="1"/>
</dbReference>
<dbReference type="EC" id="3.1.3.1" evidence="4"/>
<feature type="binding site" evidence="3">
    <location>
        <position position="528"/>
    </location>
    <ligand>
        <name>Zn(2+)</name>
        <dbReference type="ChEBI" id="CHEBI:29105"/>
        <label>2</label>
    </ligand>
</feature>
<comment type="cofactor">
    <cofactor evidence="3">
        <name>Mg(2+)</name>
        <dbReference type="ChEBI" id="CHEBI:18420"/>
    </cofactor>
    <text evidence="3">Binds 1 Mg(2+) ion.</text>
</comment>
<feature type="binding site" evidence="3">
    <location>
        <position position="483"/>
    </location>
    <ligand>
        <name>Zn(2+)</name>
        <dbReference type="ChEBI" id="CHEBI:29105"/>
        <label>2</label>
    </ligand>
</feature>
<keyword evidence="3" id="KW-0862">Zinc</keyword>
<reference evidence="4 5" key="1">
    <citation type="submission" date="2019-02" db="EMBL/GenBank/DDBJ databases">
        <title>Deep-cultivation of Planctomycetes and their phenomic and genomic characterization uncovers novel biology.</title>
        <authorList>
            <person name="Wiegand S."/>
            <person name="Jogler M."/>
            <person name="Boedeker C."/>
            <person name="Pinto D."/>
            <person name="Vollmers J."/>
            <person name="Rivas-Marin E."/>
            <person name="Kohn T."/>
            <person name="Peeters S.H."/>
            <person name="Heuer A."/>
            <person name="Rast P."/>
            <person name="Oberbeckmann S."/>
            <person name="Bunk B."/>
            <person name="Jeske O."/>
            <person name="Meyerdierks A."/>
            <person name="Storesund J.E."/>
            <person name="Kallscheuer N."/>
            <person name="Luecker S."/>
            <person name="Lage O.M."/>
            <person name="Pohl T."/>
            <person name="Merkel B.J."/>
            <person name="Hornburger P."/>
            <person name="Mueller R.-W."/>
            <person name="Bruemmer F."/>
            <person name="Labrenz M."/>
            <person name="Spormann A.M."/>
            <person name="Op Den Camp H."/>
            <person name="Overmann J."/>
            <person name="Amann R."/>
            <person name="Jetten M.S.M."/>
            <person name="Mascher T."/>
            <person name="Medema M.H."/>
            <person name="Devos D.P."/>
            <person name="Kaster A.-K."/>
            <person name="Ovreas L."/>
            <person name="Rohde M."/>
            <person name="Galperin M.Y."/>
            <person name="Jogler C."/>
        </authorList>
    </citation>
    <scope>NUCLEOTIDE SEQUENCE [LARGE SCALE GENOMIC DNA]</scope>
    <source>
        <strain evidence="4 5">Pla52n</strain>
    </source>
</reference>
<proteinExistence type="predicted"/>
<dbReference type="GO" id="GO:0046872">
    <property type="term" value="F:metal ion binding"/>
    <property type="evidence" value="ECO:0007669"/>
    <property type="project" value="UniProtKB-KW"/>
</dbReference>
<evidence type="ECO:0000256" key="1">
    <source>
        <dbReference type="ARBA" id="ARBA00022553"/>
    </source>
</evidence>
<dbReference type="InterPro" id="IPR017850">
    <property type="entry name" value="Alkaline_phosphatase_core_sf"/>
</dbReference>
<dbReference type="PANTHER" id="PTHR11596">
    <property type="entry name" value="ALKALINE PHOSPHATASE"/>
    <property type="match status" value="1"/>
</dbReference>
<dbReference type="Pfam" id="PF00245">
    <property type="entry name" value="Alk_phosphatase"/>
    <property type="match status" value="1"/>
</dbReference>
<keyword evidence="3" id="KW-0479">Metal-binding</keyword>
<dbReference type="EMBL" id="SJPN01000002">
    <property type="protein sequence ID" value="TWU06360.1"/>
    <property type="molecule type" value="Genomic_DNA"/>
</dbReference>
<protein>
    <submittedName>
        <fullName evidence="4">Alkaline phosphatase 4</fullName>
        <ecNumber evidence="4">3.1.3.1</ecNumber>
    </submittedName>
</protein>
<dbReference type="AlphaFoldDB" id="A0A5C6B387"/>
<dbReference type="GO" id="GO:0004035">
    <property type="term" value="F:alkaline phosphatase activity"/>
    <property type="evidence" value="ECO:0007669"/>
    <property type="project" value="UniProtKB-EC"/>
</dbReference>
<sequence length="543" mass="59150">MNLISGFKTGASIVTFLLIADASQITLAQIADPIAKMQADAVETRQADWGHWGPNPNTYSSWKTHSNRLIPVYTFGIDLNLVRGEKSVYRDASALEKLYGYLPEKTVNPEAEYFDQTDIYRLQRAAIESGKKRVILFVFDGMDWDTTRVAAITQSGKIYHKGRGEGLHFLDYRGAPTDYGYCVTSPRTEGTSVNVDTQTVLNPEGKLRGGYDPSLGGDAPWQPITDADYPIGKSKQTRHAYAESSATATSMTTGIKTYNDAMNVDFMGREVLPIARDLQGKGFAVGVVSSVPISHATPGCAYANNVHRNDYQDLTRDLIGRPSIYHPGGLPGVDVLIGGGWGIDKDKDGGQGKNYVPGNKYIAAEDLAAIDVANGGRYVVAQRTEDMAGPDVLSKAVQQAKENGSRLFGYFGAQGGHLPFRTADGGYNPVASFGSSKPEKAEVYSKADLLENVKLKDMAVAALEVLDSRSDQWWLMIECGDVDWANHSNNIDNSIGAVLSGDEAFAEVVTWIEQHGGWDETALILTADHGHYFNLDRPEAFQP</sequence>
<accession>A0A5C6B387</accession>
<dbReference type="RefSeq" id="WP_146519448.1">
    <property type="nucleotide sequence ID" value="NZ_CP151726.1"/>
</dbReference>
<keyword evidence="4" id="KW-0378">Hydrolase</keyword>
<dbReference type="OrthoDB" id="9794455at2"/>
<comment type="caution">
    <text evidence="4">The sequence shown here is derived from an EMBL/GenBank/DDBJ whole genome shotgun (WGS) entry which is preliminary data.</text>
</comment>
<dbReference type="Gene3D" id="3.40.720.10">
    <property type="entry name" value="Alkaline Phosphatase, subunit A"/>
    <property type="match status" value="1"/>
</dbReference>
<feature type="binding site" evidence="3">
    <location>
        <position position="297"/>
    </location>
    <ligand>
        <name>Mg(2+)</name>
        <dbReference type="ChEBI" id="CHEBI:18420"/>
    </ligand>
</feature>
<evidence type="ECO:0000313" key="4">
    <source>
        <dbReference type="EMBL" id="TWU06360.1"/>
    </source>
</evidence>
<dbReference type="InterPro" id="IPR001952">
    <property type="entry name" value="Alkaline_phosphatase"/>
</dbReference>
<keyword evidence="3" id="KW-0460">Magnesium</keyword>
<organism evidence="4 5">
    <name type="scientific">Stieleria varia</name>
    <dbReference type="NCBI Taxonomy" id="2528005"/>
    <lineage>
        <taxon>Bacteria</taxon>
        <taxon>Pseudomonadati</taxon>
        <taxon>Planctomycetota</taxon>
        <taxon>Planctomycetia</taxon>
        <taxon>Pirellulales</taxon>
        <taxon>Pirellulaceae</taxon>
        <taxon>Stieleria</taxon>
    </lineage>
</organism>
<dbReference type="PANTHER" id="PTHR11596:SF5">
    <property type="entry name" value="ALKALINE PHOSPHATASE"/>
    <property type="match status" value="1"/>
</dbReference>
<evidence type="ECO:0000313" key="5">
    <source>
        <dbReference type="Proteomes" id="UP000320176"/>
    </source>
</evidence>
<evidence type="ECO:0000256" key="3">
    <source>
        <dbReference type="PIRSR" id="PIRSR601952-2"/>
    </source>
</evidence>